<keyword evidence="2" id="KW-1185">Reference proteome</keyword>
<dbReference type="KEGG" id="lak:106175377"/>
<feature type="compositionally biased region" description="Acidic residues" evidence="1">
    <location>
        <begin position="191"/>
        <end position="229"/>
    </location>
</feature>
<feature type="compositionally biased region" description="Basic and acidic residues" evidence="1">
    <location>
        <begin position="1"/>
        <end position="10"/>
    </location>
</feature>
<sequence>MKHFHFKQEKNQSFTQMESLEDHSEKMESSEDEYEFNMEPLIDILVSVKHPDDYPPMQDFTANQVHKKSPRDKPHDKDFPGAVSEWAESPGGTLRDICEASLCETITKENISERFILGHRYNMQTLLRSCTEFLSLNFMLIDKRDLYKIIINQGQVMALVENLVWLIEDLQHSNKNNGQSSEKKESSTDGSNDDDNDDNDTDANYEEDNSAINSDTEENWEAETYDIIP</sequence>
<dbReference type="GeneID" id="106175377"/>
<evidence type="ECO:0000313" key="3">
    <source>
        <dbReference type="RefSeq" id="XP_013412787.1"/>
    </source>
</evidence>
<organism evidence="2 3">
    <name type="scientific">Lingula anatina</name>
    <name type="common">Brachiopod</name>
    <name type="synonym">Lingula unguis</name>
    <dbReference type="NCBI Taxonomy" id="7574"/>
    <lineage>
        <taxon>Eukaryota</taxon>
        <taxon>Metazoa</taxon>
        <taxon>Spiralia</taxon>
        <taxon>Lophotrochozoa</taxon>
        <taxon>Brachiopoda</taxon>
        <taxon>Linguliformea</taxon>
        <taxon>Lingulata</taxon>
        <taxon>Lingulida</taxon>
        <taxon>Linguloidea</taxon>
        <taxon>Lingulidae</taxon>
        <taxon>Lingula</taxon>
    </lineage>
</organism>
<accession>A0A1S3JR25</accession>
<feature type="region of interest" description="Disordered" evidence="1">
    <location>
        <begin position="1"/>
        <end position="33"/>
    </location>
</feature>
<evidence type="ECO:0000313" key="2">
    <source>
        <dbReference type="Proteomes" id="UP000085678"/>
    </source>
</evidence>
<dbReference type="AlphaFoldDB" id="A0A1S3JR25"/>
<reference evidence="3" key="1">
    <citation type="submission" date="2025-08" db="UniProtKB">
        <authorList>
            <consortium name="RefSeq"/>
        </authorList>
    </citation>
    <scope>IDENTIFICATION</scope>
    <source>
        <tissue evidence="3">Gonads</tissue>
    </source>
</reference>
<dbReference type="OrthoDB" id="6359816at2759"/>
<dbReference type="InParanoid" id="A0A1S3JR25"/>
<protein>
    <submittedName>
        <fullName evidence="3">Uncharacterized protein LOC106175377 isoform X1</fullName>
    </submittedName>
</protein>
<feature type="region of interest" description="Disordered" evidence="1">
    <location>
        <begin position="174"/>
        <end position="229"/>
    </location>
</feature>
<dbReference type="RefSeq" id="XP_013412787.1">
    <property type="nucleotide sequence ID" value="XM_013557333.1"/>
</dbReference>
<feature type="compositionally biased region" description="Basic and acidic residues" evidence="1">
    <location>
        <begin position="20"/>
        <end position="29"/>
    </location>
</feature>
<gene>
    <name evidence="3" type="primary">LOC106175377</name>
</gene>
<dbReference type="Proteomes" id="UP000085678">
    <property type="component" value="Unplaced"/>
</dbReference>
<evidence type="ECO:0000256" key="1">
    <source>
        <dbReference type="SAM" id="MobiDB-lite"/>
    </source>
</evidence>
<proteinExistence type="predicted"/>
<name>A0A1S3JR25_LINAN</name>